<feature type="region of interest" description="Disordered" evidence="8">
    <location>
        <begin position="41"/>
        <end position="235"/>
    </location>
</feature>
<evidence type="ECO:0000313" key="11">
    <source>
        <dbReference type="Proteomes" id="UP000265040"/>
    </source>
</evidence>
<feature type="domain" description="TRASH" evidence="9">
    <location>
        <begin position="403"/>
        <end position="438"/>
    </location>
</feature>
<dbReference type="Pfam" id="PF25561">
    <property type="entry name" value="QRICH1"/>
    <property type="match status" value="1"/>
</dbReference>
<dbReference type="InterPro" id="IPR051284">
    <property type="entry name" value="ZnF_MYMT-QRICH1"/>
</dbReference>
<feature type="region of interest" description="Disordered" evidence="8">
    <location>
        <begin position="1274"/>
        <end position="1312"/>
    </location>
</feature>
<dbReference type="OMA" id="RSECRMC"/>
<evidence type="ECO:0000256" key="5">
    <source>
        <dbReference type="ARBA" id="ARBA00022771"/>
    </source>
</evidence>
<feature type="domain" description="TRASH" evidence="9">
    <location>
        <begin position="684"/>
        <end position="719"/>
    </location>
</feature>
<dbReference type="Ensembl" id="ENSATET00000004214.3">
    <property type="protein sequence ID" value="ENSATEP00000004178.2"/>
    <property type="gene ID" value="ENSATEG00000002935.3"/>
</dbReference>
<feature type="domain" description="TRASH" evidence="9">
    <location>
        <begin position="483"/>
        <end position="521"/>
    </location>
</feature>
<dbReference type="SMART" id="SM00746">
    <property type="entry name" value="TRASH"/>
    <property type="match status" value="13"/>
</dbReference>
<dbReference type="STRING" id="64144.ENSATEP00000004178"/>
<feature type="compositionally biased region" description="Basic and acidic residues" evidence="8">
    <location>
        <begin position="86"/>
        <end position="119"/>
    </location>
</feature>
<feature type="domain" description="TRASH" evidence="9">
    <location>
        <begin position="442"/>
        <end position="477"/>
    </location>
</feature>
<feature type="domain" description="TRASH" evidence="9">
    <location>
        <begin position="627"/>
        <end position="667"/>
    </location>
</feature>
<feature type="domain" description="TRASH" evidence="9">
    <location>
        <begin position="941"/>
        <end position="981"/>
    </location>
</feature>
<dbReference type="InterPro" id="IPR021893">
    <property type="entry name" value="ZMYM2-like_C"/>
</dbReference>
<feature type="domain" description="TRASH" evidence="9">
    <location>
        <begin position="585"/>
        <end position="621"/>
    </location>
</feature>
<dbReference type="Pfam" id="PF24900">
    <property type="entry name" value="TRASH_ZMYM4"/>
    <property type="match status" value="1"/>
</dbReference>
<feature type="domain" description="TRASH" evidence="9">
    <location>
        <begin position="313"/>
        <end position="347"/>
    </location>
</feature>
<feature type="compositionally biased region" description="Pro residues" evidence="8">
    <location>
        <begin position="1361"/>
        <end position="1374"/>
    </location>
</feature>
<feature type="compositionally biased region" description="Polar residues" evidence="8">
    <location>
        <begin position="548"/>
        <end position="562"/>
    </location>
</feature>
<keyword evidence="11" id="KW-1185">Reference proteome</keyword>
<feature type="compositionally biased region" description="Low complexity" evidence="8">
    <location>
        <begin position="225"/>
        <end position="234"/>
    </location>
</feature>
<feature type="region of interest" description="Disordered" evidence="8">
    <location>
        <begin position="1326"/>
        <end position="1430"/>
    </location>
</feature>
<feature type="compositionally biased region" description="Acidic residues" evidence="8">
    <location>
        <begin position="124"/>
        <end position="142"/>
    </location>
</feature>
<dbReference type="InterPro" id="IPR057926">
    <property type="entry name" value="QRICH1_dom"/>
</dbReference>
<keyword evidence="1" id="KW-1017">Isopeptide bond</keyword>
<feature type="domain" description="TRASH" evidence="9">
    <location>
        <begin position="768"/>
        <end position="806"/>
    </location>
</feature>
<feature type="compositionally biased region" description="Low complexity" evidence="8">
    <location>
        <begin position="1375"/>
        <end position="1390"/>
    </location>
</feature>
<evidence type="ECO:0000256" key="7">
    <source>
        <dbReference type="ARBA" id="ARBA00022843"/>
    </source>
</evidence>
<dbReference type="PANTHER" id="PTHR45736">
    <property type="entry name" value="ZINC FINGER MYM-TYPE PROTEIN"/>
    <property type="match status" value="1"/>
</dbReference>
<organism evidence="10 11">
    <name type="scientific">Anabas testudineus</name>
    <name type="common">Climbing perch</name>
    <name type="synonym">Anthias testudineus</name>
    <dbReference type="NCBI Taxonomy" id="64144"/>
    <lineage>
        <taxon>Eukaryota</taxon>
        <taxon>Metazoa</taxon>
        <taxon>Chordata</taxon>
        <taxon>Craniata</taxon>
        <taxon>Vertebrata</taxon>
        <taxon>Euteleostomi</taxon>
        <taxon>Actinopterygii</taxon>
        <taxon>Neopterygii</taxon>
        <taxon>Teleostei</taxon>
        <taxon>Neoteleostei</taxon>
        <taxon>Acanthomorphata</taxon>
        <taxon>Anabantaria</taxon>
        <taxon>Anabantiformes</taxon>
        <taxon>Anabantoidei</taxon>
        <taxon>Anabantidae</taxon>
        <taxon>Anabas</taxon>
    </lineage>
</organism>
<evidence type="ECO:0000256" key="4">
    <source>
        <dbReference type="ARBA" id="ARBA00022737"/>
    </source>
</evidence>
<feature type="domain" description="TRASH" evidence="9">
    <location>
        <begin position="998"/>
        <end position="1033"/>
    </location>
</feature>
<feature type="compositionally biased region" description="Acidic residues" evidence="8">
    <location>
        <begin position="182"/>
        <end position="212"/>
    </location>
</feature>
<feature type="domain" description="TRASH" evidence="9">
    <location>
        <begin position="356"/>
        <end position="396"/>
    </location>
</feature>
<dbReference type="GeneTree" id="ENSGT00940000166582"/>
<keyword evidence="7" id="KW-0832">Ubl conjugation</keyword>
<dbReference type="Proteomes" id="UP000265040">
    <property type="component" value="Chromosome 11"/>
</dbReference>
<dbReference type="SUPFAM" id="SSF57716">
    <property type="entry name" value="Glucocorticoid receptor-like (DNA-binding domain)"/>
    <property type="match status" value="3"/>
</dbReference>
<dbReference type="InParanoid" id="A0A3Q1HGW8"/>
<feature type="compositionally biased region" description="Basic and acidic residues" evidence="8">
    <location>
        <begin position="213"/>
        <end position="224"/>
    </location>
</feature>
<protein>
    <recommendedName>
        <fullName evidence="9">TRASH domain-containing protein</fullName>
    </recommendedName>
</protein>
<evidence type="ECO:0000256" key="2">
    <source>
        <dbReference type="ARBA" id="ARBA00022553"/>
    </source>
</evidence>
<sequence length="1721" mass="193096">MNCSPRWRRTTLKPVTARKTTWKLKVLFTRAILETRPTPLRDATCKGVSFSKDSSSTKKQASPLKKPGRGRTGKWDSEGEEAELSDENHDEVNSEREDRTEDVPVKRAKETPTQSKEETAICFSDDDDDMHVDFDIDIDTDEDVRNEGNNEDGHSADSATATPMRTDMKGTTNQNTDISEGDKEEDSPDEDCGDVEDTMESDIENDVDEEDQETRGEQMDRMDVDSSSSDAMLSTEKKKKLSAAVTGMREVKILIPKLDIEKVKAPVHISELSSLFSKWPVKDQLVWNDDNKRKTSTHINNKPSDAKDVEMTCSNCKKTMMKGQTAYQKKGFTDVFCSKICLFEKFPVNKPASKTCHYCLKEITQLLNLIMAVVDIKGTMKDFCGLTCLTTFKFNTVSTQSLCSTCNKSCTTTLELILNEVVHKFCSDSCLAGFRRDNVALCENCDSPCHKKLMLKLEEDTKTFCSGACVEEYKKNINTAHSCPMCHTSVPVSRMFVYKTSEDTVELFCHRPCATSYKLGCEIIHKLQETKGSAQKKKNKRSKQNSNTEDVNVGSDSTANENDASPAAASDTTPTPITADSRVSCCNCGKELQEGETIYQLKSSQEFFCSASCVSERHNITVAVKSCYNCFQEIKRPQNIISAPVDNSGTIKELCSETCLASVQSKRRMTASKPSPTLGPRSECRMCVRYCYCKFKLTLDGVVHRLCSNSCFISYHKVNNLPLLMCEVCSSVDLPMRLTLKMWDGSKNVCSEKCLIKFKEKVQTPELCPMCQTFHQLSDMVENKNEDGSLNFFCSNRCMMVYKVPSFTASEKSKPSPEEEDDIKEVKPPLPKLDCTKVKEEPIDDEYKQNLPPLVSTQDVKEEPNVAQEDLKIGSVFSLTGDPTPAAPTLTRMDLPASCSSCKEVLRNGETVYQRKGHTDVFCSTSCLMKFYQMKAAKKTCHFCLEVITQPQDAVQAQLDDEETVKDFCSQSCLSSFNYKTFVSTKIPIVPVGSHSQCSICGRYCISKHEVIQQDTVHKICSESCFRRFRNMNNLSISQNNQSPCSTPHTLKMEDGNRKLCSEKCLAQCKEKSQAQQPCSMCSTSNQVSEIVKNNNSDNTVENCCTNSCVMESKPVSATAAAKSSPVIANVVSLASALSRHSSSSTARQGSLPDIHTKVVGHASIQTAPKEVKNKSTLCTPLVHNKGVSCTTQTVDKEAQTDKFFPKVIVLPVPVPVYVPLPMNMYSQYTPKPVGLPLPLPVPMFIPVTSAGPEPQVKTGDERIQPETLEEKLEAQMETKQDDRNEREDEQEAREVTKGGGGEETKAYTEHTRSCCHDVNKDLDSLNIQESSSSDSNLRSHSRPHPHMKPPPVSDSNMPSEPQPELPQPTPPHPHSSQSPAPSPLPSQQSLVKAHNKNKDRKLKLSKAAKEDTAPQDVSKGTSRRPRKLKIQRGLEAWKRWIHRRESQTNMDPGSPHAVKLKENILHCSASELNDGLCLFIREVKRSNGEPYSSDSLFYLCLSIQQYLFDSGRMENIFSDQIYSKFSTEFTNILKHQKFSVTARGYVHSRVEEEYLWDCKQLGAYSPIVLLNTLLFFCCKYFGLTTVEQNRQLSFSQVILCTKTNPNNIRTTFLRFHPSVSMNESDGVPAKKRKKNVNKEEILEVMENTENPLRCPVRLYEFYISKCGELVKQRSDSFYLQPDRCCVPSSDLWFSSTPLDCSIMEAMLERILTVREIEERH</sequence>
<proteinExistence type="predicted"/>
<feature type="compositionally biased region" description="Basic residues" evidence="8">
    <location>
        <begin position="534"/>
        <end position="543"/>
    </location>
</feature>
<feature type="compositionally biased region" description="Basic residues" evidence="8">
    <location>
        <begin position="1394"/>
        <end position="1407"/>
    </location>
</feature>
<feature type="domain" description="TRASH" evidence="9">
    <location>
        <begin position="899"/>
        <end position="935"/>
    </location>
</feature>
<evidence type="ECO:0000313" key="10">
    <source>
        <dbReference type="Ensembl" id="ENSATEP00000004178.2"/>
    </source>
</evidence>
<feature type="region of interest" description="Disordered" evidence="8">
    <location>
        <begin position="532"/>
        <end position="575"/>
    </location>
</feature>
<dbReference type="GO" id="GO:0008270">
    <property type="term" value="F:zinc ion binding"/>
    <property type="evidence" value="ECO:0007669"/>
    <property type="project" value="UniProtKB-KW"/>
</dbReference>
<evidence type="ECO:0000256" key="8">
    <source>
        <dbReference type="SAM" id="MobiDB-lite"/>
    </source>
</evidence>
<feature type="compositionally biased region" description="Polar residues" evidence="8">
    <location>
        <begin position="157"/>
        <end position="178"/>
    </location>
</feature>
<reference evidence="10" key="1">
    <citation type="submission" date="2021-04" db="EMBL/GenBank/DDBJ databases">
        <authorList>
            <consortium name="Wellcome Sanger Institute Data Sharing"/>
        </authorList>
    </citation>
    <scope>NUCLEOTIDE SEQUENCE [LARGE SCALE GENOMIC DNA]</scope>
</reference>
<feature type="compositionally biased region" description="Polar residues" evidence="8">
    <location>
        <begin position="51"/>
        <end position="60"/>
    </location>
</feature>
<keyword evidence="4" id="KW-0677">Repeat</keyword>
<evidence type="ECO:0000259" key="9">
    <source>
        <dbReference type="SMART" id="SM00746"/>
    </source>
</evidence>
<keyword evidence="3" id="KW-0479">Metal-binding</keyword>
<reference evidence="10" key="3">
    <citation type="submission" date="2025-09" db="UniProtKB">
        <authorList>
            <consortium name="Ensembl"/>
        </authorList>
    </citation>
    <scope>IDENTIFICATION</scope>
</reference>
<dbReference type="Pfam" id="PF06467">
    <property type="entry name" value="zf-FCS"/>
    <property type="match status" value="2"/>
</dbReference>
<accession>A0A3Q1HGW8</accession>
<dbReference type="Pfam" id="PF12012">
    <property type="entry name" value="DUF3504"/>
    <property type="match status" value="1"/>
</dbReference>
<evidence type="ECO:0000256" key="3">
    <source>
        <dbReference type="ARBA" id="ARBA00022723"/>
    </source>
</evidence>
<reference evidence="10" key="2">
    <citation type="submission" date="2025-08" db="UniProtKB">
        <authorList>
            <consortium name="Ensembl"/>
        </authorList>
    </citation>
    <scope>IDENTIFICATION</scope>
</reference>
<dbReference type="InterPro" id="IPR010507">
    <property type="entry name" value="Znf_MYM"/>
</dbReference>
<keyword evidence="2" id="KW-0597">Phosphoprotein</keyword>
<feature type="domain" description="TRASH" evidence="9">
    <location>
        <begin position="726"/>
        <end position="762"/>
    </location>
</feature>
<feature type="compositionally biased region" description="Low complexity" evidence="8">
    <location>
        <begin position="563"/>
        <end position="575"/>
    </location>
</feature>
<keyword evidence="5" id="KW-0863">Zinc-finger</keyword>
<dbReference type="GeneID" id="113154170"/>
<keyword evidence="6" id="KW-0862">Zinc</keyword>
<dbReference type="PANTHER" id="PTHR45736:SF5">
    <property type="entry name" value="ZINC FINGER MYM-TYPE PROTEIN 4"/>
    <property type="match status" value="1"/>
</dbReference>
<evidence type="ECO:0000256" key="1">
    <source>
        <dbReference type="ARBA" id="ARBA00022499"/>
    </source>
</evidence>
<evidence type="ECO:0000256" key="6">
    <source>
        <dbReference type="ARBA" id="ARBA00022833"/>
    </source>
</evidence>
<feature type="compositionally biased region" description="Basic and acidic residues" evidence="8">
    <location>
        <begin position="143"/>
        <end position="155"/>
    </location>
</feature>
<dbReference type="RefSeq" id="XP_026203996.1">
    <property type="nucleotide sequence ID" value="XM_026348211.1"/>
</dbReference>
<dbReference type="InterPro" id="IPR011017">
    <property type="entry name" value="TRASH_dom"/>
</dbReference>
<name>A0A3Q1HGW8_ANATE</name>